<accession>A0A7S7SMW7</accession>
<dbReference type="Proteomes" id="UP000593892">
    <property type="component" value="Chromosome"/>
</dbReference>
<proteinExistence type="predicted"/>
<dbReference type="GO" id="GO:0016787">
    <property type="term" value="F:hydrolase activity"/>
    <property type="evidence" value="ECO:0007669"/>
    <property type="project" value="UniProtKB-KW"/>
</dbReference>
<evidence type="ECO:0000313" key="4">
    <source>
        <dbReference type="EMBL" id="QOY90849.1"/>
    </source>
</evidence>
<evidence type="ECO:0000256" key="1">
    <source>
        <dbReference type="ARBA" id="ARBA00022729"/>
    </source>
</evidence>
<dbReference type="InterPro" id="IPR008979">
    <property type="entry name" value="Galactose-bd-like_sf"/>
</dbReference>
<dbReference type="PANTHER" id="PTHR43817:SF1">
    <property type="entry name" value="HYDROLASE, FAMILY 43, PUTATIVE (AFU_ORTHOLOGUE AFUA_3G01660)-RELATED"/>
    <property type="match status" value="1"/>
</dbReference>
<keyword evidence="1 3" id="KW-0732">Signal</keyword>
<reference evidence="4 5" key="1">
    <citation type="submission" date="2020-10" db="EMBL/GenBank/DDBJ databases">
        <title>Complete genome sequence of Paludibaculum fermentans P105T, a facultatively anaerobic acidobacterium capable of dissimilatory Fe(III) reduction.</title>
        <authorList>
            <person name="Dedysh S.N."/>
            <person name="Beletsky A.V."/>
            <person name="Kulichevskaya I.S."/>
            <person name="Mardanov A.V."/>
            <person name="Ravin N.V."/>
        </authorList>
    </citation>
    <scope>NUCLEOTIDE SEQUENCE [LARGE SCALE GENOMIC DNA]</scope>
    <source>
        <strain evidence="4 5">P105</strain>
    </source>
</reference>
<organism evidence="4 5">
    <name type="scientific">Paludibaculum fermentans</name>
    <dbReference type="NCBI Taxonomy" id="1473598"/>
    <lineage>
        <taxon>Bacteria</taxon>
        <taxon>Pseudomonadati</taxon>
        <taxon>Acidobacteriota</taxon>
        <taxon>Terriglobia</taxon>
        <taxon>Bryobacterales</taxon>
        <taxon>Bryobacteraceae</taxon>
        <taxon>Paludibaculum</taxon>
    </lineage>
</organism>
<dbReference type="RefSeq" id="WP_194452506.1">
    <property type="nucleotide sequence ID" value="NZ_CP063849.1"/>
</dbReference>
<dbReference type="Gene3D" id="2.60.120.260">
    <property type="entry name" value="Galactose-binding domain-like"/>
    <property type="match status" value="1"/>
</dbReference>
<feature type="chain" id="PRO_5032318637" description="Glycoside hydrolase" evidence="3">
    <location>
        <begin position="19"/>
        <end position="1088"/>
    </location>
</feature>
<keyword evidence="2" id="KW-0378">Hydrolase</keyword>
<dbReference type="EMBL" id="CP063849">
    <property type="protein sequence ID" value="QOY90849.1"/>
    <property type="molecule type" value="Genomic_DNA"/>
</dbReference>
<dbReference type="AlphaFoldDB" id="A0A7S7SMW7"/>
<keyword evidence="5" id="KW-1185">Reference proteome</keyword>
<evidence type="ECO:0008006" key="6">
    <source>
        <dbReference type="Google" id="ProtNLM"/>
    </source>
</evidence>
<dbReference type="SUPFAM" id="SSF49785">
    <property type="entry name" value="Galactose-binding domain-like"/>
    <property type="match status" value="1"/>
</dbReference>
<evidence type="ECO:0000256" key="3">
    <source>
        <dbReference type="SAM" id="SignalP"/>
    </source>
</evidence>
<feature type="signal peptide" evidence="3">
    <location>
        <begin position="1"/>
        <end position="18"/>
    </location>
</feature>
<protein>
    <recommendedName>
        <fullName evidence="6">Glycoside hydrolase</fullName>
    </recommendedName>
</protein>
<dbReference type="KEGG" id="pfer:IRI77_13150"/>
<evidence type="ECO:0000256" key="2">
    <source>
        <dbReference type="ARBA" id="ARBA00022801"/>
    </source>
</evidence>
<evidence type="ECO:0000313" key="5">
    <source>
        <dbReference type="Proteomes" id="UP000593892"/>
    </source>
</evidence>
<dbReference type="Pfam" id="PF17132">
    <property type="entry name" value="Glyco_hydro_106"/>
    <property type="match status" value="1"/>
</dbReference>
<dbReference type="PANTHER" id="PTHR43817">
    <property type="entry name" value="GLYCOSYL HYDROLASE"/>
    <property type="match status" value="1"/>
</dbReference>
<gene>
    <name evidence="4" type="ORF">IRI77_13150</name>
</gene>
<name>A0A7S7SMW7_PALFE</name>
<dbReference type="NCBIfam" id="NF045579">
    <property type="entry name" value="rhamnoside_JR"/>
    <property type="match status" value="1"/>
</dbReference>
<sequence length="1088" mass="118226">MKSPLFVLSALSAAAMWAQTQPAPSLEQGFRNPPPMARPDVYWLWMNGFVDPPSAQKDLQAMKDMGFGGLLLFDMGAGGDRNARPPAGPAFLSPEWMGQMKKSVDQARSLGLPVDISVISSWDLGGHWIEPRHASMGLYPTETTVEGGKAVDVLLPFPMATPAAPKGPDGKPAFWKDVAVLAVRDAKRSPGHELVLRLEPNRIHTLKEAVLDNGDAKAPADLAATMTPTKEFSLAVSTTGWRDEEFHEVLRGTLEPGPGPKKFALPAGTRAQYIRLRLLSGHDSARPRWTLGEFSLFNDEGLNVAAARAANRYSNGALVLRGPTPLGYDGAWNVDNINDASTTGPGGVFASAGLPPFLFNSATELVNVTAQVDAQGHLKWTAPPGHWTILRFVCMNTGERLKVPSPNSDGWATDHLSAEATRAHMDYVIARLRETFGDLSKSGIGNLYLASYEVRGPVWSPTFTQEFQRRRGYAMEPYLPAVLGARVGTEDQTERFLFDYRKTLSEVLIDAYYVAARESAHKAGLTIKSEAGGPGPPIHNVPVDALAANNAVDDIQGEFWPWWPDVSGLWVVKETASAGHLYNKPRVNLESFTSFEEWREGPQDIKWSADRVFVEGGNHFVWHTWAHNAPQAGKPGWAYVAGTHINRNVTWWPKARPFVDYLARSSYLLQRGDFVADILYYYGDGGYKFIPPRQLDPAGYDYDVTNSDVILNRLSVKDGRLTVPNGPSYALLVLPDSVEAHPAVLAKIEQLVAAGATVLGPKPSHAVGLEGYPQSDSKVRALADQLWGAGAIPAAGERVHGKGRVIWGKPVKDVLSAMKIAPDFTAPSTLDFTHRRTADADIYFVRNTTTAPVKAAAKFRVPQRVPELWDPVSASISDAPSYTAASQSVDVPLALDRNGSTFVIFRRPAKAGVTAVPAPAPRELMGLGGPWTVEFEKELGAPASVQMTSLDSWTASTDPGVKFFSGSARYRQAFQVPAGTAGKAGKVLLDLGDLWTIGEAWLNGKSLGVLWTAPFQADCTAAMKDGANELVVEVTNTWYNRLVGDSHLPAAQRITSTNITTSGQRPWTELEPLRSGLFGPVRLLAQDR</sequence>